<organism evidence="2 3">
    <name type="scientific">Echinococcus granulosus</name>
    <name type="common">Hydatid tapeworm</name>
    <dbReference type="NCBI Taxonomy" id="6210"/>
    <lineage>
        <taxon>Eukaryota</taxon>
        <taxon>Metazoa</taxon>
        <taxon>Spiralia</taxon>
        <taxon>Lophotrochozoa</taxon>
        <taxon>Platyhelminthes</taxon>
        <taxon>Cestoda</taxon>
        <taxon>Eucestoda</taxon>
        <taxon>Cyclophyllidea</taxon>
        <taxon>Taeniidae</taxon>
        <taxon>Echinococcus</taxon>
        <taxon>Echinococcus granulosus group</taxon>
    </lineage>
</organism>
<accession>W6UBV1</accession>
<dbReference type="GeneID" id="36344941"/>
<feature type="region of interest" description="Disordered" evidence="1">
    <location>
        <begin position="1"/>
        <end position="33"/>
    </location>
</feature>
<comment type="caution">
    <text evidence="2">The sequence shown here is derived from an EMBL/GenBank/DDBJ whole genome shotgun (WGS) entry which is preliminary data.</text>
</comment>
<protein>
    <submittedName>
        <fullName evidence="2">Uncharacterized protein</fullName>
    </submittedName>
</protein>
<name>W6UBV1_ECHGR</name>
<evidence type="ECO:0000313" key="3">
    <source>
        <dbReference type="Proteomes" id="UP000019149"/>
    </source>
</evidence>
<reference evidence="2 3" key="1">
    <citation type="journal article" date="2013" name="Nat. Genet.">
        <title>The genome of the hydatid tapeworm Echinococcus granulosus.</title>
        <authorList>
            <person name="Zheng H."/>
            <person name="Zhang W."/>
            <person name="Zhang L."/>
            <person name="Zhang Z."/>
            <person name="Li J."/>
            <person name="Lu G."/>
            <person name="Zhu Y."/>
            <person name="Wang Y."/>
            <person name="Huang Y."/>
            <person name="Liu J."/>
            <person name="Kang H."/>
            <person name="Chen J."/>
            <person name="Wang L."/>
            <person name="Chen A."/>
            <person name="Yu S."/>
            <person name="Gao Z."/>
            <person name="Jin L."/>
            <person name="Gu W."/>
            <person name="Wang Z."/>
            <person name="Zhao L."/>
            <person name="Shi B."/>
            <person name="Wen H."/>
            <person name="Lin R."/>
            <person name="Jones M.K."/>
            <person name="Brejova B."/>
            <person name="Vinar T."/>
            <person name="Zhao G."/>
            <person name="McManus D.P."/>
            <person name="Chen Z."/>
            <person name="Zhou Y."/>
            <person name="Wang S."/>
        </authorList>
    </citation>
    <scope>NUCLEOTIDE SEQUENCE [LARGE SCALE GENOMIC DNA]</scope>
</reference>
<dbReference type="EMBL" id="APAU02000138">
    <property type="protein sequence ID" value="EUB55912.1"/>
    <property type="molecule type" value="Genomic_DNA"/>
</dbReference>
<proteinExistence type="predicted"/>
<sequence length="116" mass="12302">MRPASDVPSSVVKGTGDDTDHDGSGLGSTGYADFSSPPRIGLDSVVARPSSYHTLFTDVPVPPVPYRIVLEYCIGCYSLVDCASIGQSSTWWKCGWVNGLPQCSSAGVPAWISFDQ</sequence>
<gene>
    <name evidence="2" type="ORF">EGR_09226</name>
</gene>
<dbReference type="RefSeq" id="XP_024347108.1">
    <property type="nucleotide sequence ID" value="XM_024498475.1"/>
</dbReference>
<dbReference type="KEGG" id="egl:EGR_09226"/>
<dbReference type="Proteomes" id="UP000019149">
    <property type="component" value="Unassembled WGS sequence"/>
</dbReference>
<keyword evidence="3" id="KW-1185">Reference proteome</keyword>
<evidence type="ECO:0000256" key="1">
    <source>
        <dbReference type="SAM" id="MobiDB-lite"/>
    </source>
</evidence>
<dbReference type="AlphaFoldDB" id="W6UBV1"/>
<evidence type="ECO:0000313" key="2">
    <source>
        <dbReference type="EMBL" id="EUB55912.1"/>
    </source>
</evidence>
<dbReference type="CTD" id="36344941"/>